<comment type="caution">
    <text evidence="9">The sequence shown here is derived from an EMBL/GenBank/DDBJ whole genome shotgun (WGS) entry which is preliminary data.</text>
</comment>
<gene>
    <name evidence="6 9" type="primary">minC</name>
    <name evidence="9" type="ORF">O970_02480</name>
</gene>
<dbReference type="InterPro" id="IPR007874">
    <property type="entry name" value="MinC_N"/>
</dbReference>
<comment type="similarity">
    <text evidence="1 6">Belongs to the MinC family.</text>
</comment>
<dbReference type="AlphaFoldDB" id="A0AB94IDU1"/>
<evidence type="ECO:0000256" key="5">
    <source>
        <dbReference type="ARBA" id="ARBA00025606"/>
    </source>
</evidence>
<comment type="function">
    <text evidence="5 6">Cell division inhibitor that blocks the formation of polar Z ring septums. Rapidly oscillates between the poles of the cell to destabilize FtsZ filaments that have formed before they mature into polar Z rings. Prevents FtsZ polymerization.</text>
</comment>
<evidence type="ECO:0000256" key="2">
    <source>
        <dbReference type="ARBA" id="ARBA00022618"/>
    </source>
</evidence>
<dbReference type="PANTHER" id="PTHR34108">
    <property type="entry name" value="SEPTUM SITE-DETERMINING PROTEIN MINC"/>
    <property type="match status" value="1"/>
</dbReference>
<dbReference type="PANTHER" id="PTHR34108:SF1">
    <property type="entry name" value="SEPTUM SITE-DETERMINING PROTEIN MINC"/>
    <property type="match status" value="1"/>
</dbReference>
<dbReference type="NCBIfam" id="TIGR01222">
    <property type="entry name" value="minC"/>
    <property type="match status" value="1"/>
</dbReference>
<dbReference type="Gene3D" id="2.160.20.70">
    <property type="match status" value="1"/>
</dbReference>
<dbReference type="InterPro" id="IPR013033">
    <property type="entry name" value="MinC"/>
</dbReference>
<dbReference type="HAMAP" id="MF_00267">
    <property type="entry name" value="MinC"/>
    <property type="match status" value="1"/>
</dbReference>
<evidence type="ECO:0000259" key="7">
    <source>
        <dbReference type="Pfam" id="PF03775"/>
    </source>
</evidence>
<dbReference type="Proteomes" id="UP000506160">
    <property type="component" value="Unassembled WGS sequence"/>
</dbReference>
<organism evidence="9 10">
    <name type="scientific">Candidatus Schmidhempelia bombi str. Bimp</name>
    <dbReference type="NCBI Taxonomy" id="1387197"/>
    <lineage>
        <taxon>Bacteria</taxon>
        <taxon>Pseudomonadati</taxon>
        <taxon>Pseudomonadota</taxon>
        <taxon>Gammaproteobacteria</taxon>
        <taxon>Orbales</taxon>
        <taxon>Orbaceae</taxon>
        <taxon>Candidatus Schmidhempelia</taxon>
    </lineage>
</organism>
<keyword evidence="3 6" id="KW-0717">Septation</keyword>
<dbReference type="GO" id="GO:1901891">
    <property type="term" value="P:regulation of cell septum assembly"/>
    <property type="evidence" value="ECO:0007669"/>
    <property type="project" value="InterPro"/>
</dbReference>
<keyword evidence="10" id="KW-1185">Reference proteome</keyword>
<keyword evidence="4 6" id="KW-0131">Cell cycle</keyword>
<feature type="domain" description="Septum formation inhibitor MinC C-terminal" evidence="7">
    <location>
        <begin position="121"/>
        <end position="220"/>
    </location>
</feature>
<reference evidence="9 10" key="1">
    <citation type="journal article" date="2014" name="Appl. Environ. Microbiol.">
        <title>Genomic features of a bumble bee symbiont reflect its host environment.</title>
        <authorList>
            <person name="Martinson V.G."/>
            <person name="Magoc T."/>
            <person name="Koch H."/>
            <person name="Salzberg S.L."/>
            <person name="Moran N.A."/>
        </authorList>
    </citation>
    <scope>NUCLEOTIDE SEQUENCE [LARGE SCALE GENOMIC DNA]</scope>
    <source>
        <strain evidence="9 10">Bimp</strain>
    </source>
</reference>
<dbReference type="GO" id="GO:0000917">
    <property type="term" value="P:division septum assembly"/>
    <property type="evidence" value="ECO:0007669"/>
    <property type="project" value="UniProtKB-KW"/>
</dbReference>
<dbReference type="GO" id="GO:0051302">
    <property type="term" value="P:regulation of cell division"/>
    <property type="evidence" value="ECO:0007669"/>
    <property type="project" value="InterPro"/>
</dbReference>
<evidence type="ECO:0000313" key="10">
    <source>
        <dbReference type="Proteomes" id="UP000506160"/>
    </source>
</evidence>
<protein>
    <recommendedName>
        <fullName evidence="6">Probable septum site-determining protein MinC</fullName>
    </recommendedName>
</protein>
<dbReference type="RefSeq" id="WP_024495603.1">
    <property type="nucleotide sequence ID" value="NZ_AWGA01000024.1"/>
</dbReference>
<dbReference type="InterPro" id="IPR036145">
    <property type="entry name" value="MinC_C_sf"/>
</dbReference>
<evidence type="ECO:0000259" key="8">
    <source>
        <dbReference type="Pfam" id="PF05209"/>
    </source>
</evidence>
<dbReference type="EMBL" id="AWGA01000024">
    <property type="protein sequence ID" value="TEA27633.1"/>
    <property type="molecule type" value="Genomic_DNA"/>
</dbReference>
<dbReference type="InterPro" id="IPR016098">
    <property type="entry name" value="CAP/MinC_C"/>
</dbReference>
<evidence type="ECO:0000313" key="9">
    <source>
        <dbReference type="EMBL" id="TEA27633.1"/>
    </source>
</evidence>
<accession>A0AB94IDU1</accession>
<dbReference type="SUPFAM" id="SSF63848">
    <property type="entry name" value="Cell-division inhibitor MinC, C-terminal domain"/>
    <property type="match status" value="1"/>
</dbReference>
<dbReference type="Pfam" id="PF03775">
    <property type="entry name" value="MinC_C"/>
    <property type="match status" value="1"/>
</dbReference>
<dbReference type="Pfam" id="PF05209">
    <property type="entry name" value="MinC_N"/>
    <property type="match status" value="1"/>
</dbReference>
<evidence type="ECO:0000256" key="4">
    <source>
        <dbReference type="ARBA" id="ARBA00023306"/>
    </source>
</evidence>
<keyword evidence="2 6" id="KW-0132">Cell division</keyword>
<dbReference type="InterPro" id="IPR005526">
    <property type="entry name" value="Septum_form_inhib_MinC_C"/>
</dbReference>
<comment type="subunit">
    <text evidence="6">Interacts with MinD and FtsZ.</text>
</comment>
<evidence type="ECO:0000256" key="1">
    <source>
        <dbReference type="ARBA" id="ARBA00006291"/>
    </source>
</evidence>
<proteinExistence type="inferred from homology"/>
<evidence type="ECO:0000256" key="6">
    <source>
        <dbReference type="HAMAP-Rule" id="MF_00267"/>
    </source>
</evidence>
<evidence type="ECO:0000256" key="3">
    <source>
        <dbReference type="ARBA" id="ARBA00023210"/>
    </source>
</evidence>
<feature type="domain" description="Septum formation inhibitor MinC N-terminal" evidence="8">
    <location>
        <begin position="7"/>
        <end position="75"/>
    </location>
</feature>
<dbReference type="Gene3D" id="3.30.70.260">
    <property type="match status" value="1"/>
</dbReference>
<dbReference type="GO" id="GO:0000902">
    <property type="term" value="P:cell morphogenesis"/>
    <property type="evidence" value="ECO:0007669"/>
    <property type="project" value="InterPro"/>
</dbReference>
<name>A0AB94IDU1_9GAMM</name>
<sequence>MQTESVIEFKGSSFTLPVIYLNSTEPKAIQSALQAKIQQAPNLLTKAAVVINVSLLDDNFDIMAISKAVRLTGINIIGFSGCNTIKKKRLTNTGFTILNEGKIPPRLATKLKPAWQPPLYLTTPLRSGQQVYAKDRDLVVYNLVNTGAEIIADGNIYIFNSLRGKAIAGASGRQDAKIFCTHIEAELVSIAGNYWISEQIPLKFYKNAVIISLSDNKLQFEELTKVINYK</sequence>